<dbReference type="PANTHER" id="PTHR48090:SF1">
    <property type="entry name" value="PROPHAGE BACTOPRENOL GLUCOSYL TRANSFERASE HOMOLOG"/>
    <property type="match status" value="1"/>
</dbReference>
<evidence type="ECO:0000256" key="6">
    <source>
        <dbReference type="ARBA" id="ARBA00023136"/>
    </source>
</evidence>
<reference evidence="9 10" key="1">
    <citation type="journal article" date="2016" name="Nat. Commun.">
        <title>Thousands of microbial genomes shed light on interconnected biogeochemical processes in an aquifer system.</title>
        <authorList>
            <person name="Anantharaman K."/>
            <person name="Brown C.T."/>
            <person name="Hug L.A."/>
            <person name="Sharon I."/>
            <person name="Castelle C.J."/>
            <person name="Probst A.J."/>
            <person name="Thomas B.C."/>
            <person name="Singh A."/>
            <person name="Wilkins M.J."/>
            <person name="Karaoz U."/>
            <person name="Brodie E.L."/>
            <person name="Williams K.H."/>
            <person name="Hubbard S.S."/>
            <person name="Banfield J.F."/>
        </authorList>
    </citation>
    <scope>NUCLEOTIDE SEQUENCE [LARGE SCALE GENOMIC DNA]</scope>
</reference>
<evidence type="ECO:0000256" key="2">
    <source>
        <dbReference type="ARBA" id="ARBA00022676"/>
    </source>
</evidence>
<keyword evidence="3 9" id="KW-0808">Transferase</keyword>
<dbReference type="InterPro" id="IPR001173">
    <property type="entry name" value="Glyco_trans_2-like"/>
</dbReference>
<dbReference type="PANTHER" id="PTHR48090">
    <property type="entry name" value="UNDECAPRENYL-PHOSPHATE 4-DEOXY-4-FORMAMIDO-L-ARABINOSE TRANSFERASE-RELATED"/>
    <property type="match status" value="1"/>
</dbReference>
<name>A0A1F5ZNT9_9BACT</name>
<keyword evidence="5 7" id="KW-1133">Transmembrane helix</keyword>
<evidence type="ECO:0000256" key="4">
    <source>
        <dbReference type="ARBA" id="ARBA00022692"/>
    </source>
</evidence>
<evidence type="ECO:0000313" key="10">
    <source>
        <dbReference type="Proteomes" id="UP000177383"/>
    </source>
</evidence>
<dbReference type="InterPro" id="IPR050256">
    <property type="entry name" value="Glycosyltransferase_2"/>
</dbReference>
<sequence>MKKLISMVIPIYNEEQNLDELYKRIKEVMDKETKYNFEVIAVEHGSKDASFAKLLAFHKKDKRVKILQLSKNFGSADAGISAGLNFARGEAAVILMADLQEPPELISKFLRYWEKGYEIVYGIVKKRPGASYARRISSVLFYKILNIMTGNIFPENVSDFRLMDKKVYQIINQMEERNKFLRGLIAWSGFNQIGIPFERKERFAGKSKADFFAVLKVAANGIFSFSYLPLRLVTILGFLLSIISFLLVFYQIALFIIYGRGTPGISTIVILVSFLFSMLFLILGFMGEYISRIYDEVKRRPNFIVREKIGL</sequence>
<evidence type="ECO:0000256" key="5">
    <source>
        <dbReference type="ARBA" id="ARBA00022989"/>
    </source>
</evidence>
<evidence type="ECO:0000256" key="1">
    <source>
        <dbReference type="ARBA" id="ARBA00004141"/>
    </source>
</evidence>
<proteinExistence type="predicted"/>
<comment type="subcellular location">
    <subcellularLocation>
        <location evidence="1">Membrane</location>
        <topology evidence="1">Multi-pass membrane protein</topology>
    </subcellularLocation>
</comment>
<dbReference type="STRING" id="1798375.A2773_00625"/>
<keyword evidence="2" id="KW-0328">Glycosyltransferase</keyword>
<dbReference type="AlphaFoldDB" id="A0A1F5ZNT9"/>
<dbReference type="SUPFAM" id="SSF53448">
    <property type="entry name" value="Nucleotide-diphospho-sugar transferases"/>
    <property type="match status" value="1"/>
</dbReference>
<evidence type="ECO:0000256" key="3">
    <source>
        <dbReference type="ARBA" id="ARBA00022679"/>
    </source>
</evidence>
<gene>
    <name evidence="9" type="ORF">A2773_00625</name>
</gene>
<protein>
    <submittedName>
        <fullName evidence="9">Glycosyl transferase</fullName>
    </submittedName>
</protein>
<organism evidence="9 10">
    <name type="scientific">Candidatus Gottesmanbacteria bacterium RIFCSPHIGHO2_01_FULL_39_10</name>
    <dbReference type="NCBI Taxonomy" id="1798375"/>
    <lineage>
        <taxon>Bacteria</taxon>
        <taxon>Candidatus Gottesmaniibacteriota</taxon>
    </lineage>
</organism>
<accession>A0A1F5ZNT9</accession>
<comment type="caution">
    <text evidence="9">The sequence shown here is derived from an EMBL/GenBank/DDBJ whole genome shotgun (WGS) entry which is preliminary data.</text>
</comment>
<dbReference type="CDD" id="cd04187">
    <property type="entry name" value="DPM1_like_bac"/>
    <property type="match status" value="1"/>
</dbReference>
<dbReference type="GO" id="GO:0016757">
    <property type="term" value="F:glycosyltransferase activity"/>
    <property type="evidence" value="ECO:0007669"/>
    <property type="project" value="UniProtKB-KW"/>
</dbReference>
<keyword evidence="6 7" id="KW-0472">Membrane</keyword>
<dbReference type="Gene3D" id="3.90.550.10">
    <property type="entry name" value="Spore Coat Polysaccharide Biosynthesis Protein SpsA, Chain A"/>
    <property type="match status" value="1"/>
</dbReference>
<dbReference type="Proteomes" id="UP000177383">
    <property type="component" value="Unassembled WGS sequence"/>
</dbReference>
<dbReference type="GO" id="GO:0005886">
    <property type="term" value="C:plasma membrane"/>
    <property type="evidence" value="ECO:0007669"/>
    <property type="project" value="TreeGrafter"/>
</dbReference>
<feature type="transmembrane region" description="Helical" evidence="7">
    <location>
        <begin position="264"/>
        <end position="290"/>
    </location>
</feature>
<dbReference type="EMBL" id="MFJE01000037">
    <property type="protein sequence ID" value="OGG13747.1"/>
    <property type="molecule type" value="Genomic_DNA"/>
</dbReference>
<evidence type="ECO:0000256" key="7">
    <source>
        <dbReference type="SAM" id="Phobius"/>
    </source>
</evidence>
<dbReference type="Pfam" id="PF00535">
    <property type="entry name" value="Glycos_transf_2"/>
    <property type="match status" value="1"/>
</dbReference>
<evidence type="ECO:0000259" key="8">
    <source>
        <dbReference type="Pfam" id="PF00535"/>
    </source>
</evidence>
<feature type="domain" description="Glycosyltransferase 2-like" evidence="8">
    <location>
        <begin position="6"/>
        <end position="168"/>
    </location>
</feature>
<feature type="transmembrane region" description="Helical" evidence="7">
    <location>
        <begin position="232"/>
        <end position="258"/>
    </location>
</feature>
<evidence type="ECO:0000313" key="9">
    <source>
        <dbReference type="EMBL" id="OGG13747.1"/>
    </source>
</evidence>
<dbReference type="InterPro" id="IPR029044">
    <property type="entry name" value="Nucleotide-diphossugar_trans"/>
</dbReference>
<keyword evidence="4 7" id="KW-0812">Transmembrane</keyword>